<proteinExistence type="predicted"/>
<dbReference type="Proteomes" id="UP000711614">
    <property type="component" value="Unassembled WGS sequence"/>
</dbReference>
<dbReference type="RefSeq" id="WP_209681588.1">
    <property type="nucleotide sequence ID" value="NZ_JAGIOI010000001.1"/>
</dbReference>
<organism evidence="1 2">
    <name type="scientific">Arthrobacter stackebrandtii</name>
    <dbReference type="NCBI Taxonomy" id="272161"/>
    <lineage>
        <taxon>Bacteria</taxon>
        <taxon>Bacillati</taxon>
        <taxon>Actinomycetota</taxon>
        <taxon>Actinomycetes</taxon>
        <taxon>Micrococcales</taxon>
        <taxon>Micrococcaceae</taxon>
        <taxon>Arthrobacter</taxon>
    </lineage>
</organism>
<dbReference type="EMBL" id="JAGIOI010000001">
    <property type="protein sequence ID" value="MBP2413966.1"/>
    <property type="molecule type" value="Genomic_DNA"/>
</dbReference>
<protein>
    <submittedName>
        <fullName evidence="1">Uncharacterized protein</fullName>
    </submittedName>
</protein>
<comment type="caution">
    <text evidence="1">The sequence shown here is derived from an EMBL/GenBank/DDBJ whole genome shotgun (WGS) entry which is preliminary data.</text>
</comment>
<accession>A0ABS4YYT4</accession>
<sequence length="316" mass="35308">MADYGFKIATFTLASLRSTMQVLPLNYPVIGPEGAYGLFQETIAKAFADGGKTGPRGDYLELVDIRRLQNALVITSKGGGTGEEFDIIRTSTGTQEGVVGEDDALTWTSRIVIIFPQDKYDGMIVSETKGNRHHAPSLINALEAALRTEHEYKLDVTHDVADLVGWKQILKSETLAVPTVEFWYAPGHNDDTEYPEDSDISRIKIEYSIAKGSRLERQVAKLITSEKPDKKQLLKQLVGGRRYTGTDLDGEAATIVSNGRPRKYRVSKRQSWFNYHIESNARLEDREFIYEITPAVIETYSKLSISLSGQWATPVE</sequence>
<evidence type="ECO:0000313" key="1">
    <source>
        <dbReference type="EMBL" id="MBP2413966.1"/>
    </source>
</evidence>
<reference evidence="1 2" key="1">
    <citation type="submission" date="2021-03" db="EMBL/GenBank/DDBJ databases">
        <title>Sequencing the genomes of 1000 actinobacteria strains.</title>
        <authorList>
            <person name="Klenk H.-P."/>
        </authorList>
    </citation>
    <scope>NUCLEOTIDE SEQUENCE [LARGE SCALE GENOMIC DNA]</scope>
    <source>
        <strain evidence="1 2">DSM 16005</strain>
    </source>
</reference>
<name>A0ABS4YYT4_9MICC</name>
<gene>
    <name evidence="1" type="ORF">JOF48_002765</name>
</gene>
<evidence type="ECO:0000313" key="2">
    <source>
        <dbReference type="Proteomes" id="UP000711614"/>
    </source>
</evidence>
<keyword evidence="2" id="KW-1185">Reference proteome</keyword>